<dbReference type="UniPathway" id="UPA00219"/>
<keyword evidence="4" id="KW-0808">Transferase</keyword>
<feature type="chain" id="PRO_5022948022" evidence="11">
    <location>
        <begin position="19"/>
        <end position="304"/>
    </location>
</feature>
<dbReference type="Gene3D" id="2.40.440.10">
    <property type="entry name" value="L,D-transpeptidase catalytic domain-like"/>
    <property type="match status" value="1"/>
</dbReference>
<keyword evidence="11" id="KW-0732">Signal</keyword>
<dbReference type="AlphaFoldDB" id="A0A5B0WXX1"/>
<dbReference type="PROSITE" id="PS52029">
    <property type="entry name" value="LD_TPASE"/>
    <property type="match status" value="1"/>
</dbReference>
<dbReference type="GO" id="GO:0071972">
    <property type="term" value="F:peptidoglycan L,D-transpeptidase activity"/>
    <property type="evidence" value="ECO:0007669"/>
    <property type="project" value="TreeGrafter"/>
</dbReference>
<evidence type="ECO:0000256" key="2">
    <source>
        <dbReference type="ARBA" id="ARBA00005992"/>
    </source>
</evidence>
<keyword evidence="7 9" id="KW-0573">Peptidoglycan synthesis</keyword>
<keyword evidence="6 9" id="KW-0133">Cell shape</keyword>
<evidence type="ECO:0000313" key="14">
    <source>
        <dbReference type="Proteomes" id="UP000323708"/>
    </source>
</evidence>
<feature type="region of interest" description="Disordered" evidence="10">
    <location>
        <begin position="138"/>
        <end position="168"/>
    </location>
</feature>
<evidence type="ECO:0000259" key="12">
    <source>
        <dbReference type="PROSITE" id="PS52029"/>
    </source>
</evidence>
<feature type="domain" description="L,D-TPase catalytic" evidence="12">
    <location>
        <begin position="91"/>
        <end position="230"/>
    </location>
</feature>
<evidence type="ECO:0000313" key="13">
    <source>
        <dbReference type="EMBL" id="KAA1191863.1"/>
    </source>
</evidence>
<dbReference type="GO" id="GO:0071555">
    <property type="term" value="P:cell wall organization"/>
    <property type="evidence" value="ECO:0007669"/>
    <property type="project" value="UniProtKB-UniRule"/>
</dbReference>
<dbReference type="SUPFAM" id="SSF141523">
    <property type="entry name" value="L,D-transpeptidase catalytic domain-like"/>
    <property type="match status" value="1"/>
</dbReference>
<feature type="active site" description="Proton donor/acceptor" evidence="9">
    <location>
        <position position="190"/>
    </location>
</feature>
<dbReference type="GO" id="GO:0018104">
    <property type="term" value="P:peptidoglycan-protein cross-linking"/>
    <property type="evidence" value="ECO:0007669"/>
    <property type="project" value="TreeGrafter"/>
</dbReference>
<sequence>MKHWICILVLALSPWAQSATFDMPTGEFDLVGYQLEIAAEFEDTLLDIARRHGIGQEEIVNANPDVDRWLPGTGTLVTIPSRYILPDVPRKGLVLNLPEMRIYYFPEPAAGEPAQVQTYPVSIGRMDWNTPLGETRITEKKKDPPWYPPQSVREEHAREGDPLPRVVPPGPDNPLGRYAMRLAIPSYLIHGTNKAFGVGMRVSHGCIRMLPEDIEYLFPQVPVGTPVQIINQPVKAGWYGGELYVEVHPPLEEYDMDMAELDEELTRVLDAVLAKRFAQLDEAAVADVLARRSGLPEVVSRVER</sequence>
<evidence type="ECO:0000256" key="9">
    <source>
        <dbReference type="PROSITE-ProRule" id="PRU01373"/>
    </source>
</evidence>
<keyword evidence="14" id="KW-1185">Reference proteome</keyword>
<dbReference type="InterPro" id="IPR018392">
    <property type="entry name" value="LysM"/>
</dbReference>
<accession>A0A5B0WXX1</accession>
<dbReference type="CDD" id="cd16913">
    <property type="entry name" value="YkuD_like"/>
    <property type="match status" value="1"/>
</dbReference>
<dbReference type="CDD" id="cd00118">
    <property type="entry name" value="LysM"/>
    <property type="match status" value="1"/>
</dbReference>
<evidence type="ECO:0000256" key="6">
    <source>
        <dbReference type="ARBA" id="ARBA00022960"/>
    </source>
</evidence>
<feature type="compositionally biased region" description="Basic and acidic residues" evidence="10">
    <location>
        <begin position="152"/>
        <end position="162"/>
    </location>
</feature>
<evidence type="ECO:0000256" key="1">
    <source>
        <dbReference type="ARBA" id="ARBA00004752"/>
    </source>
</evidence>
<protein>
    <submittedName>
        <fullName evidence="13">L,D-transpeptidase family protein</fullName>
    </submittedName>
</protein>
<evidence type="ECO:0000256" key="4">
    <source>
        <dbReference type="ARBA" id="ARBA00022679"/>
    </source>
</evidence>
<dbReference type="Proteomes" id="UP000323708">
    <property type="component" value="Unassembled WGS sequence"/>
</dbReference>
<name>A0A5B0WXX1_9GAMM</name>
<evidence type="ECO:0000256" key="3">
    <source>
        <dbReference type="ARBA" id="ARBA00022676"/>
    </source>
</evidence>
<evidence type="ECO:0000256" key="11">
    <source>
        <dbReference type="SAM" id="SignalP"/>
    </source>
</evidence>
<keyword evidence="5" id="KW-0378">Hydrolase</keyword>
<dbReference type="GO" id="GO:0005576">
    <property type="term" value="C:extracellular region"/>
    <property type="evidence" value="ECO:0007669"/>
    <property type="project" value="TreeGrafter"/>
</dbReference>
<dbReference type="InterPro" id="IPR050979">
    <property type="entry name" value="LD-transpeptidase"/>
</dbReference>
<proteinExistence type="inferred from homology"/>
<gene>
    <name evidence="13" type="ORF">F0M18_10050</name>
</gene>
<reference evidence="13 14" key="1">
    <citation type="submission" date="2019-09" db="EMBL/GenBank/DDBJ databases">
        <authorList>
            <person name="Chen X.-Y."/>
        </authorList>
    </citation>
    <scope>NUCLEOTIDE SEQUENCE [LARGE SCALE GENOMIC DNA]</scope>
    <source>
        <strain evidence="13 14">NY5</strain>
    </source>
</reference>
<dbReference type="InterPro" id="IPR038063">
    <property type="entry name" value="Transpep_catalytic_dom"/>
</dbReference>
<keyword evidence="3" id="KW-0328">Glycosyltransferase</keyword>
<evidence type="ECO:0000256" key="5">
    <source>
        <dbReference type="ARBA" id="ARBA00022801"/>
    </source>
</evidence>
<keyword evidence="8 9" id="KW-0961">Cell wall biogenesis/degradation</keyword>
<feature type="active site" description="Nucleophile" evidence="9">
    <location>
        <position position="206"/>
    </location>
</feature>
<organism evidence="13 14">
    <name type="scientific">Pseudohalioglobus sediminis</name>
    <dbReference type="NCBI Taxonomy" id="2606449"/>
    <lineage>
        <taxon>Bacteria</taxon>
        <taxon>Pseudomonadati</taxon>
        <taxon>Pseudomonadota</taxon>
        <taxon>Gammaproteobacteria</taxon>
        <taxon>Cellvibrionales</taxon>
        <taxon>Halieaceae</taxon>
        <taxon>Pseudohalioglobus</taxon>
    </lineage>
</organism>
<dbReference type="InterPro" id="IPR005490">
    <property type="entry name" value="LD_TPept_cat_dom"/>
</dbReference>
<dbReference type="EMBL" id="VTUX01000004">
    <property type="protein sequence ID" value="KAA1191863.1"/>
    <property type="molecule type" value="Genomic_DNA"/>
</dbReference>
<dbReference type="GO" id="GO:0016757">
    <property type="term" value="F:glycosyltransferase activity"/>
    <property type="evidence" value="ECO:0007669"/>
    <property type="project" value="UniProtKB-KW"/>
</dbReference>
<evidence type="ECO:0000256" key="10">
    <source>
        <dbReference type="SAM" id="MobiDB-lite"/>
    </source>
</evidence>
<dbReference type="PANTHER" id="PTHR30582">
    <property type="entry name" value="L,D-TRANSPEPTIDASE"/>
    <property type="match status" value="1"/>
</dbReference>
<evidence type="ECO:0000256" key="7">
    <source>
        <dbReference type="ARBA" id="ARBA00022984"/>
    </source>
</evidence>
<comment type="caution">
    <text evidence="13">The sequence shown here is derived from an EMBL/GenBank/DDBJ whole genome shotgun (WGS) entry which is preliminary data.</text>
</comment>
<dbReference type="Pfam" id="PF03734">
    <property type="entry name" value="YkuD"/>
    <property type="match status" value="1"/>
</dbReference>
<evidence type="ECO:0000256" key="8">
    <source>
        <dbReference type="ARBA" id="ARBA00023316"/>
    </source>
</evidence>
<feature type="signal peptide" evidence="11">
    <location>
        <begin position="1"/>
        <end position="18"/>
    </location>
</feature>
<dbReference type="GO" id="GO:0008360">
    <property type="term" value="P:regulation of cell shape"/>
    <property type="evidence" value="ECO:0007669"/>
    <property type="project" value="UniProtKB-UniRule"/>
</dbReference>
<comment type="pathway">
    <text evidence="1 9">Cell wall biogenesis; peptidoglycan biosynthesis.</text>
</comment>
<dbReference type="PANTHER" id="PTHR30582:SF24">
    <property type="entry name" value="L,D-TRANSPEPTIDASE ERFK_SRFK-RELATED"/>
    <property type="match status" value="1"/>
</dbReference>
<comment type="similarity">
    <text evidence="2">Belongs to the YkuD family.</text>
</comment>